<dbReference type="SUPFAM" id="SSF52833">
    <property type="entry name" value="Thioredoxin-like"/>
    <property type="match status" value="1"/>
</dbReference>
<keyword evidence="6" id="KW-0812">Transmembrane</keyword>
<dbReference type="HOGENOM" id="CLU_050131_3_1_5"/>
<name>Q98KD1_RHILO</name>
<keyword evidence="4" id="KW-1015">Disulfide bond</keyword>
<protein>
    <submittedName>
        <fullName evidence="7">Inner mitochondrial membrane protein Sco1p</fullName>
    </submittedName>
</protein>
<dbReference type="eggNOG" id="COG1999">
    <property type="taxonomic scope" value="Bacteria"/>
</dbReference>
<feature type="region of interest" description="Disordered" evidence="5">
    <location>
        <begin position="1"/>
        <end position="22"/>
    </location>
</feature>
<evidence type="ECO:0000313" key="8">
    <source>
        <dbReference type="Proteomes" id="UP000000552"/>
    </source>
</evidence>
<dbReference type="GO" id="GO:0046872">
    <property type="term" value="F:metal ion binding"/>
    <property type="evidence" value="ECO:0007669"/>
    <property type="project" value="UniProtKB-KW"/>
</dbReference>
<feature type="transmembrane region" description="Helical" evidence="6">
    <location>
        <begin position="53"/>
        <end position="75"/>
    </location>
</feature>
<dbReference type="Proteomes" id="UP000000552">
    <property type="component" value="Chromosome"/>
</dbReference>
<feature type="binding site" evidence="3">
    <location>
        <position position="208"/>
    </location>
    <ligand>
        <name>Cu cation</name>
        <dbReference type="ChEBI" id="CHEBI:23378"/>
    </ligand>
</feature>
<gene>
    <name evidence="7" type="ordered locus">mlr1532</name>
</gene>
<evidence type="ECO:0000256" key="3">
    <source>
        <dbReference type="PIRSR" id="PIRSR603782-1"/>
    </source>
</evidence>
<keyword evidence="6" id="KW-0472">Membrane</keyword>
<dbReference type="KEGG" id="mlo:mlr1532"/>
<organism evidence="7 8">
    <name type="scientific">Mesorhizobium japonicum (strain LMG 29417 / CECT 9101 / MAFF 303099)</name>
    <name type="common">Mesorhizobium loti (strain MAFF 303099)</name>
    <dbReference type="NCBI Taxonomy" id="266835"/>
    <lineage>
        <taxon>Bacteria</taxon>
        <taxon>Pseudomonadati</taxon>
        <taxon>Pseudomonadota</taxon>
        <taxon>Alphaproteobacteria</taxon>
        <taxon>Hyphomicrobiales</taxon>
        <taxon>Phyllobacteriaceae</taxon>
        <taxon>Mesorhizobium</taxon>
    </lineage>
</organism>
<evidence type="ECO:0000313" key="7">
    <source>
        <dbReference type="EMBL" id="BAB48883.1"/>
    </source>
</evidence>
<reference evidence="7 8" key="1">
    <citation type="journal article" date="2000" name="DNA Res.">
        <title>Complete genome structure of the nitrogen-fixing symbiotic bacterium Mesorhizobium loti.</title>
        <authorList>
            <person name="Kaneko T."/>
            <person name="Nakamura Y."/>
            <person name="Sato S."/>
            <person name="Asamizu E."/>
            <person name="Kato T."/>
            <person name="Sasamoto S."/>
            <person name="Watanabe A."/>
            <person name="Idesawa K."/>
            <person name="Ishikawa A."/>
            <person name="Kawashima K."/>
            <person name="Kimura T."/>
            <person name="Kishida Y."/>
            <person name="Kiyokawa C."/>
            <person name="Kohara M."/>
            <person name="Matsumoto M."/>
            <person name="Matsuno A."/>
            <person name="Mochizuki Y."/>
            <person name="Nakayama S."/>
            <person name="Nakazaki N."/>
            <person name="Shimpo S."/>
            <person name="Sugimoto M."/>
            <person name="Takeuchi C."/>
            <person name="Yamada M."/>
            <person name="Tabata S."/>
        </authorList>
    </citation>
    <scope>NUCLEOTIDE SEQUENCE [LARGE SCALE GENOMIC DNA]</scope>
    <source>
        <strain evidence="8">LMG 29417 / CECT 9101 / MAFF 303099</strain>
    </source>
</reference>
<dbReference type="EMBL" id="BA000012">
    <property type="protein sequence ID" value="BAB48883.1"/>
    <property type="molecule type" value="Genomic_DNA"/>
</dbReference>
<feature type="disulfide bond" description="Redox-active" evidence="4">
    <location>
        <begin position="120"/>
        <end position="124"/>
    </location>
</feature>
<evidence type="ECO:0000256" key="6">
    <source>
        <dbReference type="SAM" id="Phobius"/>
    </source>
</evidence>
<dbReference type="Pfam" id="PF02630">
    <property type="entry name" value="SCO1-SenC"/>
    <property type="match status" value="1"/>
</dbReference>
<evidence type="ECO:0000256" key="1">
    <source>
        <dbReference type="ARBA" id="ARBA00010996"/>
    </source>
</evidence>
<accession>Q98KD1</accession>
<evidence type="ECO:0000256" key="2">
    <source>
        <dbReference type="ARBA" id="ARBA00023008"/>
    </source>
</evidence>
<dbReference type="FunFam" id="3.40.30.10:FF:000013">
    <property type="entry name" value="Blast:Protein SCO1 homolog, mitochondrial"/>
    <property type="match status" value="1"/>
</dbReference>
<evidence type="ECO:0000256" key="5">
    <source>
        <dbReference type="SAM" id="MobiDB-lite"/>
    </source>
</evidence>
<dbReference type="Gene3D" id="3.40.30.10">
    <property type="entry name" value="Glutaredoxin"/>
    <property type="match status" value="1"/>
</dbReference>
<feature type="compositionally biased region" description="Polar residues" evidence="5">
    <location>
        <begin position="1"/>
        <end position="11"/>
    </location>
</feature>
<evidence type="ECO:0000256" key="4">
    <source>
        <dbReference type="PIRSR" id="PIRSR603782-2"/>
    </source>
</evidence>
<feature type="binding site" evidence="3">
    <location>
        <position position="120"/>
    </location>
    <ligand>
        <name>Cu cation</name>
        <dbReference type="ChEBI" id="CHEBI:23378"/>
    </ligand>
</feature>
<keyword evidence="3" id="KW-0479">Metal-binding</keyword>
<dbReference type="PANTHER" id="PTHR12151:SF25">
    <property type="entry name" value="LINALOOL DEHYDRATASE_ISOMERASE DOMAIN-CONTAINING PROTEIN"/>
    <property type="match status" value="1"/>
</dbReference>
<proteinExistence type="inferred from homology"/>
<keyword evidence="2 3" id="KW-0186">Copper</keyword>
<dbReference type="CDD" id="cd02968">
    <property type="entry name" value="SCO"/>
    <property type="match status" value="1"/>
</dbReference>
<dbReference type="InterPro" id="IPR036249">
    <property type="entry name" value="Thioredoxin-like_sf"/>
</dbReference>
<dbReference type="InterPro" id="IPR003782">
    <property type="entry name" value="SCO1/SenC"/>
</dbReference>
<sequence length="245" mass="26994">MVRELSSTARSRTGKRRKRHQMAARVEFPNRLQDCRTGAASSRRDDFCRRTFVMMRSILVGILVLMAAGIGWLTFDWYRGHYGGEPFGAPFTLVDQKGAPITEAAFRGQPSVVFFGFTHCPEVCPTTLFELSGWLKTLGDDGKTLHAYFVSVDPERDTPAVMNAYVSNFSDRITGITGDPDKVHAMAKSFGIYWKKVDTGDGDYTMDHTASVLLLNSKGDFAGTIAYGESASAAVEKLKRLAAKG</sequence>
<dbReference type="PANTHER" id="PTHR12151">
    <property type="entry name" value="ELECTRON TRANSPORT PROTIN SCO1/SENC FAMILY MEMBER"/>
    <property type="match status" value="1"/>
</dbReference>
<dbReference type="AlphaFoldDB" id="Q98KD1"/>
<keyword evidence="6" id="KW-1133">Transmembrane helix</keyword>
<feature type="compositionally biased region" description="Basic residues" evidence="5">
    <location>
        <begin position="12"/>
        <end position="22"/>
    </location>
</feature>
<feature type="binding site" evidence="3">
    <location>
        <position position="124"/>
    </location>
    <ligand>
        <name>Cu cation</name>
        <dbReference type="ChEBI" id="CHEBI:23378"/>
    </ligand>
</feature>
<comment type="similarity">
    <text evidence="1">Belongs to the SCO1/2 family.</text>
</comment>